<evidence type="ECO:0000313" key="3">
    <source>
        <dbReference type="Proteomes" id="UP001592581"/>
    </source>
</evidence>
<proteinExistence type="predicted"/>
<dbReference type="RefSeq" id="WP_380568020.1">
    <property type="nucleotide sequence ID" value="NZ_JBEUKS010000014.1"/>
</dbReference>
<keyword evidence="3" id="KW-1185">Reference proteome</keyword>
<feature type="compositionally biased region" description="Basic and acidic residues" evidence="1">
    <location>
        <begin position="1"/>
        <end position="14"/>
    </location>
</feature>
<accession>A0ABV6XXF3</accession>
<organism evidence="2 3">
    <name type="scientific">Streptacidiphilus jeojiensis</name>
    <dbReference type="NCBI Taxonomy" id="3229225"/>
    <lineage>
        <taxon>Bacteria</taxon>
        <taxon>Bacillati</taxon>
        <taxon>Actinomycetota</taxon>
        <taxon>Actinomycetes</taxon>
        <taxon>Kitasatosporales</taxon>
        <taxon>Streptomycetaceae</taxon>
        <taxon>Streptacidiphilus</taxon>
    </lineage>
</organism>
<comment type="caution">
    <text evidence="2">The sequence shown here is derived from an EMBL/GenBank/DDBJ whole genome shotgun (WGS) entry which is preliminary data.</text>
</comment>
<dbReference type="EMBL" id="JBEUKS010000014">
    <property type="protein sequence ID" value="MFC1442924.1"/>
    <property type="molecule type" value="Genomic_DNA"/>
</dbReference>
<feature type="region of interest" description="Disordered" evidence="1">
    <location>
        <begin position="1"/>
        <end position="21"/>
    </location>
</feature>
<sequence length="90" mass="10086">MGKHSRPDPRHEPELPDDVDPADEALLYPYIRRRRPPLAGRRIHHPINGGAGHVRPDEARLLLEWDGFAYQPGGVAISLAEAHKWVSKGV</sequence>
<protein>
    <submittedName>
        <fullName evidence="2">DUF6087 family protein</fullName>
    </submittedName>
</protein>
<dbReference type="Pfam" id="PF19565">
    <property type="entry name" value="DUF6087"/>
    <property type="match status" value="1"/>
</dbReference>
<evidence type="ECO:0000256" key="1">
    <source>
        <dbReference type="SAM" id="MobiDB-lite"/>
    </source>
</evidence>
<dbReference type="InterPro" id="IPR045733">
    <property type="entry name" value="DUF6087"/>
</dbReference>
<evidence type="ECO:0000313" key="2">
    <source>
        <dbReference type="EMBL" id="MFC1442924.1"/>
    </source>
</evidence>
<gene>
    <name evidence="2" type="ORF">ABUW04_32215</name>
</gene>
<dbReference type="Proteomes" id="UP001592581">
    <property type="component" value="Unassembled WGS sequence"/>
</dbReference>
<reference evidence="2 3" key="1">
    <citation type="submission" date="2024-06" db="EMBL/GenBank/DDBJ databases">
        <authorList>
            <person name="Lee S.D."/>
        </authorList>
    </citation>
    <scope>NUCLEOTIDE SEQUENCE [LARGE SCALE GENOMIC DNA]</scope>
    <source>
        <strain evidence="2 3">N1-10</strain>
    </source>
</reference>
<name>A0ABV6XXF3_9ACTN</name>